<comment type="pathway">
    <text evidence="1 7">Carbohydrate degradation; pentose phosphate pathway; D-ribulose 5-phosphate from D-glucose 6-phosphate (oxidative stage): step 1/3.</text>
</comment>
<dbReference type="Proteomes" id="UP000839052">
    <property type="component" value="Chromosome"/>
</dbReference>
<dbReference type="EMBL" id="OU912926">
    <property type="protein sequence ID" value="CAG9934241.1"/>
    <property type="molecule type" value="Genomic_DNA"/>
</dbReference>
<keyword evidence="6 7" id="KW-0119">Carbohydrate metabolism</keyword>
<dbReference type="EC" id="1.1.1.49" evidence="7"/>
<comment type="function">
    <text evidence="7">Catalyzes the oxidation of glucose 6-phosphate to 6-phosphogluconolactone.</text>
</comment>
<name>A0ABM8Z324_9PROT</name>
<keyword evidence="3 7" id="KW-0313">Glucose metabolism</keyword>
<comment type="caution">
    <text evidence="7">Lacks conserved residue(s) required for the propagation of feature annotation.</text>
</comment>
<feature type="binding site" evidence="7">
    <location>
        <position position="59"/>
    </location>
    <ligand>
        <name>NADP(+)</name>
        <dbReference type="ChEBI" id="CHEBI:58349"/>
    </ligand>
</feature>
<dbReference type="PROSITE" id="PS00069">
    <property type="entry name" value="G6P_DEHYDROGENASE"/>
    <property type="match status" value="1"/>
</dbReference>
<dbReference type="InterPro" id="IPR022675">
    <property type="entry name" value="G6P_DH_C"/>
</dbReference>
<feature type="binding site" evidence="7">
    <location>
        <position position="183"/>
    </location>
    <ligand>
        <name>substrate</name>
    </ligand>
</feature>
<organism evidence="10 11">
    <name type="scientific">Candidatus Nitrotoga arctica</name>
    <dbReference type="NCBI Taxonomy" id="453162"/>
    <lineage>
        <taxon>Bacteria</taxon>
        <taxon>Pseudomonadati</taxon>
        <taxon>Pseudomonadota</taxon>
        <taxon>Betaproteobacteria</taxon>
        <taxon>Nitrosomonadales</taxon>
        <taxon>Gallionellaceae</taxon>
        <taxon>Candidatus Nitrotoga</taxon>
    </lineage>
</organism>
<evidence type="ECO:0000256" key="7">
    <source>
        <dbReference type="HAMAP-Rule" id="MF_00966"/>
    </source>
</evidence>
<dbReference type="GO" id="GO:0004345">
    <property type="term" value="F:glucose-6-phosphate dehydrogenase activity"/>
    <property type="evidence" value="ECO:0007669"/>
    <property type="project" value="UniProtKB-EC"/>
</dbReference>
<evidence type="ECO:0000256" key="5">
    <source>
        <dbReference type="ARBA" id="ARBA00023002"/>
    </source>
</evidence>
<dbReference type="PANTHER" id="PTHR23429">
    <property type="entry name" value="GLUCOSE-6-PHOSPHATE 1-DEHYDROGENASE G6PD"/>
    <property type="match status" value="1"/>
</dbReference>
<dbReference type="SUPFAM" id="SSF51735">
    <property type="entry name" value="NAD(P)-binding Rossmann-fold domains"/>
    <property type="match status" value="1"/>
</dbReference>
<feature type="binding site" evidence="7">
    <location>
        <position position="187"/>
    </location>
    <ligand>
        <name>substrate</name>
    </ligand>
</feature>
<comment type="similarity">
    <text evidence="2 7">Belongs to the glucose-6-phosphate dehydrogenase family.</text>
</comment>
<dbReference type="NCBIfam" id="TIGR00871">
    <property type="entry name" value="zwf"/>
    <property type="match status" value="1"/>
</dbReference>
<feature type="active site" description="Proton acceptor" evidence="7">
    <location>
        <position position="245"/>
    </location>
</feature>
<dbReference type="Gene3D" id="3.30.360.10">
    <property type="entry name" value="Dihydrodipicolinate Reductase, domain 2"/>
    <property type="match status" value="1"/>
</dbReference>
<dbReference type="Pfam" id="PF00479">
    <property type="entry name" value="G6PD_N"/>
    <property type="match status" value="1"/>
</dbReference>
<keyword evidence="5 7" id="KW-0560">Oxidoreductase</keyword>
<dbReference type="InterPro" id="IPR022674">
    <property type="entry name" value="G6P_DH_NAD-bd"/>
</dbReference>
<evidence type="ECO:0000256" key="3">
    <source>
        <dbReference type="ARBA" id="ARBA00022526"/>
    </source>
</evidence>
<evidence type="ECO:0000256" key="4">
    <source>
        <dbReference type="ARBA" id="ARBA00022857"/>
    </source>
</evidence>
<keyword evidence="4 7" id="KW-0521">NADP</keyword>
<evidence type="ECO:0000259" key="9">
    <source>
        <dbReference type="Pfam" id="PF02781"/>
    </source>
</evidence>
<feature type="binding site" evidence="7">
    <location>
        <position position="331"/>
    </location>
    <ligand>
        <name>substrate</name>
    </ligand>
</feature>
<feature type="binding site" evidence="7">
    <location>
        <position position="153"/>
    </location>
    <ligand>
        <name>NADP(+)</name>
        <dbReference type="ChEBI" id="CHEBI:58349"/>
    </ligand>
</feature>
<evidence type="ECO:0000256" key="1">
    <source>
        <dbReference type="ARBA" id="ARBA00004937"/>
    </source>
</evidence>
<dbReference type="Gene3D" id="3.40.50.720">
    <property type="entry name" value="NAD(P)-binding Rossmann-like Domain"/>
    <property type="match status" value="1"/>
</dbReference>
<comment type="catalytic activity">
    <reaction evidence="7">
        <text>D-glucose 6-phosphate + NADP(+) = 6-phospho-D-glucono-1,5-lactone + NADPH + H(+)</text>
        <dbReference type="Rhea" id="RHEA:15841"/>
        <dbReference type="ChEBI" id="CHEBI:15378"/>
        <dbReference type="ChEBI" id="CHEBI:57783"/>
        <dbReference type="ChEBI" id="CHEBI:57955"/>
        <dbReference type="ChEBI" id="CHEBI:58349"/>
        <dbReference type="ChEBI" id="CHEBI:61548"/>
        <dbReference type="EC" id="1.1.1.49"/>
    </reaction>
</comment>
<sequence length="479" mass="53193">MAKRKDKIRMDGTNGDAAPSDALVLFGATGDLVYKKIFPALYAMAKRGVLNVPVVGVASSPWSVAQLRKRATDGIKKSGKIDDKQALRHLLSLLRYVVGDYSNPATYKAIKETLGDAQRPAHYLAIPPALFAIVIKGLGAAGLAENARVIVEKPFGRDLASARELNFIAKSVFPENAIFRIDHYLGKEAIMNILYFRFANSFLEPIWNRNCVASVQITLAENFGVEGRGEFYESAGCLRDVIQNHLFQVVALLAMEPPAYQGYEAVHIEKAKVFKAMRPLQPDDLVRGQYVGYRKEPHVAKGSDVETFCALRLHIDSWRWAGVPWYLRSGKFLATTAAEVLIQLKPPPQRLFDDSAPANGRANYLRFRLSPDFVIALAARVKRVGQEFVGDQQELDLFYKQSQEELPYARLLTDVMAGNGTLFTREDAIEAAWAVVEPVLKTHHPVLPYQPGSWGPKKADALLTAHGDWFNPTLEQAAT</sequence>
<keyword evidence="11" id="KW-1185">Reference proteome</keyword>
<reference evidence="10 11" key="1">
    <citation type="submission" date="2021-10" db="EMBL/GenBank/DDBJ databases">
        <authorList>
            <person name="Koch H."/>
        </authorList>
    </citation>
    <scope>NUCLEOTIDE SEQUENCE [LARGE SCALE GENOMIC DNA]</scope>
    <source>
        <strain evidence="10">6680</strain>
    </source>
</reference>
<dbReference type="InterPro" id="IPR019796">
    <property type="entry name" value="G6P_DH_AS"/>
</dbReference>
<gene>
    <name evidence="7 10" type="primary">zwf</name>
    <name evidence="10" type="ORF">NTG6680_2992</name>
</gene>
<evidence type="ECO:0000256" key="6">
    <source>
        <dbReference type="ARBA" id="ARBA00023277"/>
    </source>
</evidence>
<dbReference type="PANTHER" id="PTHR23429:SF0">
    <property type="entry name" value="GLUCOSE-6-PHOSPHATE 1-DEHYDROGENASE"/>
    <property type="match status" value="1"/>
</dbReference>
<feature type="binding site" evidence="7">
    <location>
        <position position="240"/>
    </location>
    <ligand>
        <name>substrate</name>
    </ligand>
</feature>
<protein>
    <recommendedName>
        <fullName evidence="7">Glucose-6-phosphate 1-dehydrogenase</fullName>
        <shortName evidence="7">G6PD</shortName>
        <ecNumber evidence="7">1.1.1.49</ecNumber>
    </recommendedName>
</protein>
<evidence type="ECO:0000256" key="2">
    <source>
        <dbReference type="ARBA" id="ARBA00009975"/>
    </source>
</evidence>
<dbReference type="HAMAP" id="MF_00966">
    <property type="entry name" value="G6PD"/>
    <property type="match status" value="1"/>
</dbReference>
<feature type="domain" description="Glucose-6-phosphate dehydrogenase NAD-binding" evidence="8">
    <location>
        <begin position="24"/>
        <end position="192"/>
    </location>
</feature>
<dbReference type="Pfam" id="PF02781">
    <property type="entry name" value="G6PD_C"/>
    <property type="match status" value="1"/>
</dbReference>
<evidence type="ECO:0000259" key="8">
    <source>
        <dbReference type="Pfam" id="PF00479"/>
    </source>
</evidence>
<evidence type="ECO:0000313" key="10">
    <source>
        <dbReference type="EMBL" id="CAG9934241.1"/>
    </source>
</evidence>
<accession>A0ABM8Z324</accession>
<dbReference type="PRINTS" id="PR00079">
    <property type="entry name" value="G6PDHDRGNASE"/>
</dbReference>
<dbReference type="InterPro" id="IPR036291">
    <property type="entry name" value="NAD(P)-bd_dom_sf"/>
</dbReference>
<feature type="domain" description="Glucose-6-phosphate dehydrogenase C-terminal" evidence="9">
    <location>
        <begin position="195"/>
        <end position="468"/>
    </location>
</feature>
<dbReference type="InterPro" id="IPR001282">
    <property type="entry name" value="G6P_DH"/>
</dbReference>
<feature type="binding site" evidence="7">
    <location>
        <position position="221"/>
    </location>
    <ligand>
        <name>substrate</name>
    </ligand>
</feature>
<dbReference type="SUPFAM" id="SSF55347">
    <property type="entry name" value="Glyceraldehyde-3-phosphate dehydrogenase-like, C-terminal domain"/>
    <property type="match status" value="1"/>
</dbReference>
<proteinExistence type="inferred from homology"/>
<dbReference type="PIRSF" id="PIRSF000110">
    <property type="entry name" value="G6PD"/>
    <property type="match status" value="1"/>
</dbReference>
<evidence type="ECO:0000313" key="11">
    <source>
        <dbReference type="Proteomes" id="UP000839052"/>
    </source>
</evidence>